<feature type="domain" description="SWIM-type" evidence="2">
    <location>
        <begin position="135"/>
        <end position="163"/>
    </location>
</feature>
<sequence>MADWWEGHSGPIRVENGIKARSRRGSIGSRWWSRRFIDILEGICDPGRLSRGRSYARRGQVITLDLSPGLVRAAVQGSRPEPYDVSVRIEAYGHAAWAGIERALAAEALYRAKLLAGEMPVEIVEVFDRLGLPLFPAELDMECSCPDWGFPCKHLSAVLYLLAEAFDEDPFLVLAWRGRARDELLDSLRGAPGEEGSDPLAVEDPPLAGQVSGFYSPGVSLTRLRARPAPATSAPADILLRALEPPEVKVRHIPLLDILRPAYRGLSGGDQG</sequence>
<dbReference type="InterPro" id="IPR007527">
    <property type="entry name" value="Znf_SWIM"/>
</dbReference>
<reference evidence="3 4" key="1">
    <citation type="submission" date="2020-08" db="EMBL/GenBank/DDBJ databases">
        <title>Genomic Encyclopedia of Type Strains, Phase IV (KMG-IV): sequencing the most valuable type-strain genomes for metagenomic binning, comparative biology and taxonomic classification.</title>
        <authorList>
            <person name="Goeker M."/>
        </authorList>
    </citation>
    <scope>NUCLEOTIDE SEQUENCE [LARGE SCALE GENOMIC DNA]</scope>
    <source>
        <strain evidence="3 4">DSM 45615</strain>
    </source>
</reference>
<dbReference type="PANTHER" id="PTHR38133">
    <property type="entry name" value="SLR1429 PROTEIN"/>
    <property type="match status" value="1"/>
</dbReference>
<dbReference type="RefSeq" id="WP_185053366.1">
    <property type="nucleotide sequence ID" value="NZ_BAABIX010000011.1"/>
</dbReference>
<proteinExistence type="predicted"/>
<evidence type="ECO:0000259" key="2">
    <source>
        <dbReference type="PROSITE" id="PS50966"/>
    </source>
</evidence>
<dbReference type="GO" id="GO:0008270">
    <property type="term" value="F:zinc ion binding"/>
    <property type="evidence" value="ECO:0007669"/>
    <property type="project" value="UniProtKB-KW"/>
</dbReference>
<dbReference type="EMBL" id="JACHGN010000014">
    <property type="protein sequence ID" value="MBB5136493.1"/>
    <property type="molecule type" value="Genomic_DNA"/>
</dbReference>
<evidence type="ECO:0000313" key="3">
    <source>
        <dbReference type="EMBL" id="MBB5136493.1"/>
    </source>
</evidence>
<keyword evidence="1" id="KW-0862">Zinc</keyword>
<dbReference type="PROSITE" id="PS50966">
    <property type="entry name" value="ZF_SWIM"/>
    <property type="match status" value="1"/>
</dbReference>
<dbReference type="AlphaFoldDB" id="A0A840PEY0"/>
<accession>A0A840PEY0</accession>
<dbReference type="Pfam" id="PF04434">
    <property type="entry name" value="SWIM"/>
    <property type="match status" value="1"/>
</dbReference>
<organism evidence="3 4">
    <name type="scientific">Thermocatellispora tengchongensis</name>
    <dbReference type="NCBI Taxonomy" id="1073253"/>
    <lineage>
        <taxon>Bacteria</taxon>
        <taxon>Bacillati</taxon>
        <taxon>Actinomycetota</taxon>
        <taxon>Actinomycetes</taxon>
        <taxon>Streptosporangiales</taxon>
        <taxon>Streptosporangiaceae</taxon>
        <taxon>Thermocatellispora</taxon>
    </lineage>
</organism>
<name>A0A840PEY0_9ACTN</name>
<evidence type="ECO:0000313" key="4">
    <source>
        <dbReference type="Proteomes" id="UP000578449"/>
    </source>
</evidence>
<keyword evidence="1" id="KW-0479">Metal-binding</keyword>
<comment type="caution">
    <text evidence="3">The sequence shown here is derived from an EMBL/GenBank/DDBJ whole genome shotgun (WGS) entry which is preliminary data.</text>
</comment>
<evidence type="ECO:0000256" key="1">
    <source>
        <dbReference type="PROSITE-ProRule" id="PRU00325"/>
    </source>
</evidence>
<keyword evidence="1" id="KW-0863">Zinc-finger</keyword>
<dbReference type="Proteomes" id="UP000578449">
    <property type="component" value="Unassembled WGS sequence"/>
</dbReference>
<protein>
    <recommendedName>
        <fullName evidence="2">SWIM-type domain-containing protein</fullName>
    </recommendedName>
</protein>
<keyword evidence="4" id="KW-1185">Reference proteome</keyword>
<gene>
    <name evidence="3" type="ORF">HNP84_006240</name>
</gene>
<dbReference type="PANTHER" id="PTHR38133:SF1">
    <property type="entry name" value="SLR1429 PROTEIN"/>
    <property type="match status" value="1"/>
</dbReference>